<feature type="transmembrane region" description="Helical" evidence="2">
    <location>
        <begin position="12"/>
        <end position="35"/>
    </location>
</feature>
<keyword evidence="2" id="KW-0472">Membrane</keyword>
<dbReference type="KEGG" id="tfu:Tfu_2516"/>
<evidence type="ECO:0000256" key="2">
    <source>
        <dbReference type="SAM" id="Phobius"/>
    </source>
</evidence>
<feature type="region of interest" description="Disordered" evidence="1">
    <location>
        <begin position="403"/>
        <end position="489"/>
    </location>
</feature>
<evidence type="ECO:0000313" key="3">
    <source>
        <dbReference type="EMBL" id="AAZ56549.1"/>
    </source>
</evidence>
<sequence>MNNESIQRLREPAAWALLGATAAVLLGALIHIFGGPGPDTSARFADVGGSVIGPGTVALILAAVALVLTAPNRSPRTFGIVMMAIIELGVGALLGVISLIMGFVAYGDLNLAGAFQHFFTIGAYLTVAVFAGIFLIRAFNDPNLVPRATASSYPSGTQQAFNQQQTPGYVTGAQQSAGQAGAWQQSQTGAGAEAQQAVSGYDQSAYGQQQYQQGYEQQQAAGYSQTGGQQAVSGYDQSAYGQQQYQQGYEQQQAAGYSQTGGQQAVSGYDQSAYGQQQYQQGYEQQQAAGYSQTGGQQAVSGYDQSAYGQQQYQQGYEQQQAAGYSQTGGQQAVSGYDQSAYGQQQYQQGYEQQQAAGYSQTGGQQAVSGYDQSAYGQQQYQQGGYSASDSEATLVQPAVSDPATGAHAVSDGARAEERAAQEAIQHGWSQPAPGAADSASGGNQPYADPGQYGTGGYPASSGGYSSEQQSGAETGDPWSGQYGDNNLS</sequence>
<dbReference type="HOGENOM" id="CLU_564786_0_0_11"/>
<feature type="transmembrane region" description="Helical" evidence="2">
    <location>
        <begin position="47"/>
        <end position="68"/>
    </location>
</feature>
<organism evidence="3">
    <name type="scientific">Thermobifida fusca (strain YX)</name>
    <dbReference type="NCBI Taxonomy" id="269800"/>
    <lineage>
        <taxon>Bacteria</taxon>
        <taxon>Bacillati</taxon>
        <taxon>Actinomycetota</taxon>
        <taxon>Actinomycetes</taxon>
        <taxon>Streptosporangiales</taxon>
        <taxon>Nocardiopsidaceae</taxon>
        <taxon>Thermobifida</taxon>
    </lineage>
</organism>
<dbReference type="eggNOG" id="ENOG5033GB4">
    <property type="taxonomic scope" value="Bacteria"/>
</dbReference>
<feature type="transmembrane region" description="Helical" evidence="2">
    <location>
        <begin position="80"/>
        <end position="106"/>
    </location>
</feature>
<dbReference type="EMBL" id="CP000088">
    <property type="protein sequence ID" value="AAZ56549.1"/>
    <property type="molecule type" value="Genomic_DNA"/>
</dbReference>
<reference evidence="3" key="1">
    <citation type="submission" date="2005-07" db="EMBL/GenBank/DDBJ databases">
        <title>Complete sequence of Thermobifida fusca YX.</title>
        <authorList>
            <consortium name="US DOE Joint Genome Institute"/>
            <person name="Copeland A."/>
            <person name="Lucas S."/>
            <person name="Lapidus A."/>
            <person name="Barry K."/>
            <person name="Detter J.C."/>
            <person name="Glavina T."/>
            <person name="Hammon N."/>
            <person name="Israni S."/>
            <person name="Pitluck S."/>
            <person name="Di Bartolo G."/>
            <person name="Chain P."/>
            <person name="Schmutz J."/>
            <person name="Larimer F."/>
            <person name="Land M."/>
            <person name="Lykidis A."/>
            <person name="Richardson P."/>
        </authorList>
    </citation>
    <scope>NUCLEOTIDE SEQUENCE</scope>
    <source>
        <strain evidence="3">YX</strain>
    </source>
</reference>
<dbReference type="STRING" id="269800.Tfu_2516"/>
<feature type="compositionally biased region" description="Low complexity" evidence="1">
    <location>
        <begin position="432"/>
        <end position="443"/>
    </location>
</feature>
<dbReference type="AlphaFoldDB" id="Q47LX3"/>
<protein>
    <submittedName>
        <fullName evidence="3">Uncharacterized protein</fullName>
    </submittedName>
</protein>
<gene>
    <name evidence="3" type="ordered locus">Tfu_2516</name>
</gene>
<dbReference type="OrthoDB" id="3431999at2"/>
<accession>Q47LX3</accession>
<proteinExistence type="predicted"/>
<keyword evidence="2" id="KW-1133">Transmembrane helix</keyword>
<feature type="transmembrane region" description="Helical" evidence="2">
    <location>
        <begin position="118"/>
        <end position="139"/>
    </location>
</feature>
<feature type="compositionally biased region" description="Low complexity" evidence="1">
    <location>
        <begin position="458"/>
        <end position="474"/>
    </location>
</feature>
<dbReference type="RefSeq" id="WP_011292939.1">
    <property type="nucleotide sequence ID" value="NC_007333.1"/>
</dbReference>
<evidence type="ECO:0000256" key="1">
    <source>
        <dbReference type="SAM" id="MobiDB-lite"/>
    </source>
</evidence>
<name>Q47LX3_THEFY</name>
<keyword evidence="2" id="KW-0812">Transmembrane</keyword>